<dbReference type="EMBL" id="JASJQH010001189">
    <property type="protein sequence ID" value="KAK9761866.1"/>
    <property type="molecule type" value="Genomic_DNA"/>
</dbReference>
<feature type="transmembrane region" description="Helical" evidence="5">
    <location>
        <begin position="414"/>
        <end position="435"/>
    </location>
</feature>
<feature type="transmembrane region" description="Helical" evidence="5">
    <location>
        <begin position="492"/>
        <end position="517"/>
    </location>
</feature>
<name>A0ABR2WK79_9FUNG</name>
<keyword evidence="2 5" id="KW-0812">Transmembrane</keyword>
<reference evidence="6 7" key="1">
    <citation type="submission" date="2023-04" db="EMBL/GenBank/DDBJ databases">
        <title>Genome of Basidiobolus ranarum AG-B5.</title>
        <authorList>
            <person name="Stajich J.E."/>
            <person name="Carter-House D."/>
            <person name="Gryganskyi A."/>
        </authorList>
    </citation>
    <scope>NUCLEOTIDE SEQUENCE [LARGE SCALE GENOMIC DNA]</scope>
    <source>
        <strain evidence="6 7">AG-B5</strain>
    </source>
</reference>
<feature type="transmembrane region" description="Helical" evidence="5">
    <location>
        <begin position="42"/>
        <end position="61"/>
    </location>
</feature>
<evidence type="ECO:0000256" key="1">
    <source>
        <dbReference type="ARBA" id="ARBA00004141"/>
    </source>
</evidence>
<evidence type="ECO:0000256" key="2">
    <source>
        <dbReference type="ARBA" id="ARBA00022692"/>
    </source>
</evidence>
<evidence type="ECO:0000313" key="7">
    <source>
        <dbReference type="Proteomes" id="UP001479436"/>
    </source>
</evidence>
<dbReference type="InterPro" id="IPR004776">
    <property type="entry name" value="Mem_transp_PIN-like"/>
</dbReference>
<feature type="transmembrane region" description="Helical" evidence="5">
    <location>
        <begin position="455"/>
        <end position="480"/>
    </location>
</feature>
<dbReference type="InterPro" id="IPR040254">
    <property type="entry name" value="Ecm3-like"/>
</dbReference>
<evidence type="ECO:0000313" key="6">
    <source>
        <dbReference type="EMBL" id="KAK9761866.1"/>
    </source>
</evidence>
<evidence type="ECO:0000256" key="4">
    <source>
        <dbReference type="ARBA" id="ARBA00023136"/>
    </source>
</evidence>
<feature type="transmembrane region" description="Helical" evidence="5">
    <location>
        <begin position="107"/>
        <end position="129"/>
    </location>
</feature>
<evidence type="ECO:0000256" key="3">
    <source>
        <dbReference type="ARBA" id="ARBA00022989"/>
    </source>
</evidence>
<dbReference type="Proteomes" id="UP001479436">
    <property type="component" value="Unassembled WGS sequence"/>
</dbReference>
<accession>A0ABR2WK79</accession>
<dbReference type="Pfam" id="PF03547">
    <property type="entry name" value="Mem_trans"/>
    <property type="match status" value="1"/>
</dbReference>
<feature type="transmembrane region" description="Helical" evidence="5">
    <location>
        <begin position="141"/>
        <end position="162"/>
    </location>
</feature>
<feature type="transmembrane region" description="Helical" evidence="5">
    <location>
        <begin position="73"/>
        <end position="95"/>
    </location>
</feature>
<dbReference type="PANTHER" id="PTHR31274">
    <property type="entry name" value="PROTEIN ECM3"/>
    <property type="match status" value="1"/>
</dbReference>
<comment type="caution">
    <text evidence="6">The sequence shown here is derived from an EMBL/GenBank/DDBJ whole genome shotgun (WGS) entry which is preliminary data.</text>
</comment>
<feature type="transmembrane region" description="Helical" evidence="5">
    <location>
        <begin position="16"/>
        <end position="35"/>
    </location>
</feature>
<proteinExistence type="predicted"/>
<feature type="transmembrane region" description="Helical" evidence="5">
    <location>
        <begin position="529"/>
        <end position="549"/>
    </location>
</feature>
<comment type="subcellular location">
    <subcellularLocation>
        <location evidence="1">Membrane</location>
        <topology evidence="1">Multi-pass membrane protein</topology>
    </subcellularLocation>
</comment>
<organism evidence="6 7">
    <name type="scientific">Basidiobolus ranarum</name>
    <dbReference type="NCBI Taxonomy" id="34480"/>
    <lineage>
        <taxon>Eukaryota</taxon>
        <taxon>Fungi</taxon>
        <taxon>Fungi incertae sedis</taxon>
        <taxon>Zoopagomycota</taxon>
        <taxon>Entomophthoromycotina</taxon>
        <taxon>Basidiobolomycetes</taxon>
        <taxon>Basidiobolales</taxon>
        <taxon>Basidiobolaceae</taxon>
        <taxon>Basidiobolus</taxon>
    </lineage>
</organism>
<dbReference type="PANTHER" id="PTHR31274:SF1">
    <property type="entry name" value="AGL149CP"/>
    <property type="match status" value="1"/>
</dbReference>
<keyword evidence="4 5" id="KW-0472">Membrane</keyword>
<evidence type="ECO:0000256" key="5">
    <source>
        <dbReference type="SAM" id="Phobius"/>
    </source>
</evidence>
<feature type="transmembrane region" description="Helical" evidence="5">
    <location>
        <begin position="561"/>
        <end position="584"/>
    </location>
</feature>
<gene>
    <name evidence="6" type="primary">ECM3_7</name>
    <name evidence="6" type="ORF">K7432_012908</name>
</gene>
<keyword evidence="7" id="KW-1185">Reference proteome</keyword>
<keyword evidence="3 5" id="KW-1133">Transmembrane helix</keyword>
<sequence length="588" mass="65042">MVLSLGNVAWISSKPILKLVINGGIGIVLAKTGILNPNSAKALSKLIVNLLLPCLLFYNLVNSIRVDNLKQMGILAFVIFFYIVLGGLWGIIYRFTFKLPRNFRNGFIAASIWGNWGDLPLAVMSSLGSTAPFKPGDAEVGVTYMSVFIVMFNLSLFTLGGYKLVASDHKNSEIDEEMATEVESKDINKPSVTVIKGVDTDAGCKIKMLNEASCKRGRKYSVTSYNDKSLPVSPPPPPIFEVNESNSEEDDYIDLSYYFKPHKPYQPYHPQQPHQPLPSHRNPISAINTPVPSKKNDVEVDYFHGNPPQENRYSYHNTANHQASNYPRKGSVVSTVPSFHLPSIYEANPVRPTVQRTRTYTSISDFQPISDIDRIDPSVMGKSIHTRRTYSTIGDFDKSTGERANTTSNRVVDILRAVFSPQNIAIILGITVGLAPPLKKLFVQPPSSNTEPPLLFLFELIRMIGAAYLPISLCNLGAALSRLSIRAVPLRITISFALVKLVLTPIIGILFVQALVYKFHIISPEDRPLRFLSMFAACVPTATSIMILSQFFSPNGETREVAAVLVVQYIIGIFTMVGSLIYILNLLG</sequence>
<protein>
    <submittedName>
        <fullName evidence="6">Protein M3</fullName>
    </submittedName>
</protein>